<dbReference type="Pfam" id="PF23148">
    <property type="entry name" value="Gp77"/>
    <property type="match status" value="1"/>
</dbReference>
<reference evidence="2 3" key="1">
    <citation type="submission" date="2020-08" db="EMBL/GenBank/DDBJ databases">
        <title>Genomic Encyclopedia of Type Strains, Phase IV (KMG-IV): sequencing the most valuable type-strain genomes for metagenomic binning, comparative biology and taxonomic classification.</title>
        <authorList>
            <person name="Goeker M."/>
        </authorList>
    </citation>
    <scope>NUCLEOTIDE SEQUENCE [LARGE SCALE GENOMIC DNA]</scope>
    <source>
        <strain evidence="2 3">DSM 27026</strain>
    </source>
</reference>
<accession>A0A840VFH6</accession>
<feature type="region of interest" description="Disordered" evidence="1">
    <location>
        <begin position="137"/>
        <end position="160"/>
    </location>
</feature>
<dbReference type="InterPro" id="IPR056928">
    <property type="entry name" value="Gp77-like"/>
</dbReference>
<proteinExistence type="predicted"/>
<sequence>MPTVASHLWRPSSARYVQIEGFVPTPRGAVATPPQALAWPVKDPGDTLDYVFDIAPALTANPGDTIATLDVTVSPDNAGDVTLVSASADGARAVLWLSGGQAGITYTVTVNVTTAGGRALVRSLSLPVLALSTVPSPANALETPSGDALTGPNGTPLTTS</sequence>
<gene>
    <name evidence="2" type="ORF">HNP71_001911</name>
</gene>
<name>A0A840VFH6_9PROT</name>
<organism evidence="2 3">
    <name type="scientific">Acidocella aromatica</name>
    <dbReference type="NCBI Taxonomy" id="1303579"/>
    <lineage>
        <taxon>Bacteria</taxon>
        <taxon>Pseudomonadati</taxon>
        <taxon>Pseudomonadota</taxon>
        <taxon>Alphaproteobacteria</taxon>
        <taxon>Acetobacterales</taxon>
        <taxon>Acidocellaceae</taxon>
        <taxon>Acidocella</taxon>
    </lineage>
</organism>
<dbReference type="AlphaFoldDB" id="A0A840VFH6"/>
<dbReference type="Proteomes" id="UP000553706">
    <property type="component" value="Unassembled WGS sequence"/>
</dbReference>
<keyword evidence="3" id="KW-1185">Reference proteome</keyword>
<dbReference type="EMBL" id="JACHFJ010000008">
    <property type="protein sequence ID" value="MBB5373647.1"/>
    <property type="molecule type" value="Genomic_DNA"/>
</dbReference>
<evidence type="ECO:0000313" key="2">
    <source>
        <dbReference type="EMBL" id="MBB5373647.1"/>
    </source>
</evidence>
<protein>
    <submittedName>
        <fullName evidence="2">Uncharacterized protein</fullName>
    </submittedName>
</protein>
<comment type="caution">
    <text evidence="2">The sequence shown here is derived from an EMBL/GenBank/DDBJ whole genome shotgun (WGS) entry which is preliminary data.</text>
</comment>
<dbReference type="RefSeq" id="WP_183266658.1">
    <property type="nucleotide sequence ID" value="NZ_JACHFJ010000008.1"/>
</dbReference>
<evidence type="ECO:0000313" key="3">
    <source>
        <dbReference type="Proteomes" id="UP000553706"/>
    </source>
</evidence>
<evidence type="ECO:0000256" key="1">
    <source>
        <dbReference type="SAM" id="MobiDB-lite"/>
    </source>
</evidence>